<keyword evidence="4" id="KW-0175">Coiled coil</keyword>
<keyword evidence="6" id="KW-0378">Hydrolase</keyword>
<comment type="caution">
    <text evidence="6">The sequence shown here is derived from an EMBL/GenBank/DDBJ whole genome shotgun (WGS) entry which is preliminary data.</text>
</comment>
<gene>
    <name evidence="6" type="ORF">SIK69_08900</name>
</gene>
<dbReference type="PANTHER" id="PTHR30408:SF12">
    <property type="entry name" value="TYPE I RESTRICTION ENZYME MJAVIII SPECIFICITY SUBUNIT"/>
    <property type="match status" value="1"/>
</dbReference>
<keyword evidence="7" id="KW-1185">Reference proteome</keyword>
<proteinExistence type="inferred from homology"/>
<dbReference type="InterPro" id="IPR044946">
    <property type="entry name" value="Restrct_endonuc_typeI_TRD_sf"/>
</dbReference>
<dbReference type="GO" id="GO:0004519">
    <property type="term" value="F:endonuclease activity"/>
    <property type="evidence" value="ECO:0007669"/>
    <property type="project" value="UniProtKB-KW"/>
</dbReference>
<keyword evidence="3" id="KW-0238">DNA-binding</keyword>
<dbReference type="RefSeq" id="WP_047731830.1">
    <property type="nucleotide sequence ID" value="NZ_JAWXRD010000027.1"/>
</dbReference>
<reference evidence="6 7" key="1">
    <citation type="submission" date="2023-11" db="EMBL/GenBank/DDBJ databases">
        <title>Scandinavium wanjuensis sp. nov., isolated from lettuce South Korea.</title>
        <authorList>
            <person name="Park J."/>
            <person name="Park S."/>
            <person name="Oh K.K."/>
            <person name="Cho G.S."/>
            <person name="Franz C.M.A.P."/>
        </authorList>
    </citation>
    <scope>NUCLEOTIDE SEQUENCE [LARGE SCALE GENOMIC DNA]</scope>
    <source>
        <strain evidence="6 7">V105_6</strain>
    </source>
</reference>
<evidence type="ECO:0000256" key="3">
    <source>
        <dbReference type="ARBA" id="ARBA00023125"/>
    </source>
</evidence>
<feature type="domain" description="Type I restriction modification DNA specificity" evidence="5">
    <location>
        <begin position="327"/>
        <end position="391"/>
    </location>
</feature>
<keyword evidence="2" id="KW-0680">Restriction system</keyword>
<name>A0ABU4QN93_9ENTR</name>
<evidence type="ECO:0000313" key="7">
    <source>
        <dbReference type="Proteomes" id="UP001275664"/>
    </source>
</evidence>
<feature type="coiled-coil region" evidence="4">
    <location>
        <begin position="378"/>
        <end position="405"/>
    </location>
</feature>
<dbReference type="SUPFAM" id="SSF116734">
    <property type="entry name" value="DNA methylase specificity domain"/>
    <property type="match status" value="2"/>
</dbReference>
<keyword evidence="6" id="KW-0540">Nuclease</keyword>
<dbReference type="InterPro" id="IPR052021">
    <property type="entry name" value="Type-I_RS_S_subunit"/>
</dbReference>
<accession>A0ABU4QN93</accession>
<protein>
    <submittedName>
        <fullName evidence="6">Restriction endonuclease subunit S</fullName>
    </submittedName>
</protein>
<dbReference type="Gene3D" id="1.10.287.1120">
    <property type="entry name" value="Bipartite methylase S protein"/>
    <property type="match status" value="1"/>
</dbReference>
<evidence type="ECO:0000256" key="4">
    <source>
        <dbReference type="SAM" id="Coils"/>
    </source>
</evidence>
<evidence type="ECO:0000313" key="6">
    <source>
        <dbReference type="EMBL" id="MDX6040312.1"/>
    </source>
</evidence>
<dbReference type="PANTHER" id="PTHR30408">
    <property type="entry name" value="TYPE-1 RESTRICTION ENZYME ECOKI SPECIFICITY PROTEIN"/>
    <property type="match status" value="1"/>
</dbReference>
<comment type="similarity">
    <text evidence="1">Belongs to the type-I restriction system S methylase family.</text>
</comment>
<evidence type="ECO:0000256" key="2">
    <source>
        <dbReference type="ARBA" id="ARBA00022747"/>
    </source>
</evidence>
<dbReference type="CDD" id="cd17248">
    <property type="entry name" value="RMtype1_S_AmiI-TRD2-CR2_like"/>
    <property type="match status" value="1"/>
</dbReference>
<organism evidence="6 7">
    <name type="scientific">Scandinavium lactucae</name>
    <dbReference type="NCBI Taxonomy" id="3095028"/>
    <lineage>
        <taxon>Bacteria</taxon>
        <taxon>Pseudomonadati</taxon>
        <taxon>Pseudomonadota</taxon>
        <taxon>Gammaproteobacteria</taxon>
        <taxon>Enterobacterales</taxon>
        <taxon>Enterobacteriaceae</taxon>
        <taxon>Scandinavium</taxon>
    </lineage>
</organism>
<dbReference type="InterPro" id="IPR000055">
    <property type="entry name" value="Restrct_endonuc_typeI_TRD"/>
</dbReference>
<sequence>MAREITLQKLPVGWNYDLLDNLAERCSGHTPSKSFPEYWNGGIKWISLADSCRLDKGYVYETDKEISLEGVKNSSAEVHPAETVVLSRDAGVGKSGVMATPMAVSQHFIAWKCDNKEKLHSWYLYNWLQLNKEEFERQAVGSTIKTIGLPYFKKLRIAVPPFGEQKKIAQILSAWDKAISVSEKLLTNSQQQKKALMQQLLTGKKRLLDDNGTRFSEIWGLYALSKLFQRVTTKNNGKSTNVVTISGQHGLIKQEAFFKKTVASDTLDGYFLLKKGQFAYNKSYSNGYPMGAIKRLNRYPEGVVTTLYICFELSTPKESFGDYWEHYFESGLLNNSLSQIAHEGGRAHGLLNVKPSDFFSLKVPVPGFEEQQKIAAVLSAADAEISTLEKKLACLKDEKKALMQQLLTGKRRVKVDAEEAVSA</sequence>
<dbReference type="Gene3D" id="3.90.220.20">
    <property type="entry name" value="DNA methylase specificity domains"/>
    <property type="match status" value="2"/>
</dbReference>
<evidence type="ECO:0000256" key="1">
    <source>
        <dbReference type="ARBA" id="ARBA00010923"/>
    </source>
</evidence>
<feature type="domain" description="Type I restriction modification DNA specificity" evidence="5">
    <location>
        <begin position="11"/>
        <end position="185"/>
    </location>
</feature>
<evidence type="ECO:0000259" key="5">
    <source>
        <dbReference type="Pfam" id="PF01420"/>
    </source>
</evidence>
<dbReference type="Proteomes" id="UP001275664">
    <property type="component" value="Unassembled WGS sequence"/>
</dbReference>
<dbReference type="Pfam" id="PF01420">
    <property type="entry name" value="Methylase_S"/>
    <property type="match status" value="2"/>
</dbReference>
<dbReference type="EMBL" id="JAWXRD010000027">
    <property type="protein sequence ID" value="MDX6040312.1"/>
    <property type="molecule type" value="Genomic_DNA"/>
</dbReference>
<keyword evidence="6" id="KW-0255">Endonuclease</keyword>